<dbReference type="AlphaFoldDB" id="A0AAD8Y0X6"/>
<evidence type="ECO:0000256" key="3">
    <source>
        <dbReference type="ARBA" id="ARBA00022448"/>
    </source>
</evidence>
<sequence>MTDNIAGIGALERQVIEAALITTRPFSSSEERSKASSSLEQWTSSPGSTAASSPLDTSCWEAYINIIRISFATSHSSTPTTHSNEPSETNIIEKIAYVTSPSSKQQPPSANLEQQIQREANGAKLLLLTLFCSKIRREYIRLLREHVNLARCVFEELITALLSFGHGSQQQPNDNDTATLMRACCTAVAAVAVRSSSQQCLNEGVMKMILNCKTSIALSLGMNNGTNHVENSIRPFSPTVSLTLLADLPGEAQSRNDLPTADIEALLQMPFDATNMSAADAMLDTLQLSIGGFINGGGEMQDSLLCLTLKSLRKWAEVCKSITISRLMETSPSNSTTGNSFLSQLVALLSSQSEQRQWSTAHHAEDVIIQSADVLTACLDNTSDFCTQSRRSAVSSMLSSIQAPVEFLVSPLRNSEMHLWEDATVALSNLASTLAREEMEDISTCQLQGSFDLIQLLLELQAHPVHTVALPVLEVWLALQDIPTSDRHPSLAAPLYMQLVEVILNRIAFPPTFVSWEEELEIESSDFDEMRRMATDVLIGAYYLLRSAYLETLANVVTATSSDDWEIIEAALFCLCAASREACARVKSVANAVSSGRDSPVSSDGNSTALGLTQLVRSICSSPASSRHHLVLSGMCTFLGSYSTVWASSCPPQSVLEILAYLACAIPTPAATEAAGKGMRLVLISVGPKLAKAAASPGADPSSYNFISTALTQSMEAALSSCNATVMENVAEGCARVCVQLKDSSQTKTILTSVAMPSLHRCRSSLDAISASSSDNSSGHAASQVESATQTLISCLGVLKQLIRFCDASIGETHVLTDVLTAVWPVLKDISTNSNCRRNEDVLSRLFDVHSQLLNAVPTLIGPHFKDIISFIVQAYEETFCASALDYVSAAVESFDSEQIVAAAGLDEQSKSALFTQLLSHIYQRTFAYVQTKGPSECTQVIKAFFEVAQRYLLFCPEALCQCPELPSLFSLGTACLTECQGEIDSTRSALVFLTQFIGWKSIHLPATKVRVLRNYSSTIDNLLLQHGETITKSCIGGISGGAPQILWPSLSECLFAIMLHIISESPSGEPNAVLESWLRSSMTNNSLLNNSQNITSEIGTSTIQILCDLARQGLKSKPKAKMVMIDFGKIAKGETTPEALQAYSIT</sequence>
<comment type="subcellular location">
    <subcellularLocation>
        <location evidence="1">Nucleus</location>
    </subcellularLocation>
</comment>
<keyword evidence="4" id="KW-0539">Nucleus</keyword>
<dbReference type="InterPro" id="IPR016024">
    <property type="entry name" value="ARM-type_fold"/>
</dbReference>
<dbReference type="GO" id="GO:0005737">
    <property type="term" value="C:cytoplasm"/>
    <property type="evidence" value="ECO:0007669"/>
    <property type="project" value="TreeGrafter"/>
</dbReference>
<dbReference type="Proteomes" id="UP001224775">
    <property type="component" value="Unassembled WGS sequence"/>
</dbReference>
<comment type="caution">
    <text evidence="6">The sequence shown here is derived from an EMBL/GenBank/DDBJ whole genome shotgun (WGS) entry which is preliminary data.</text>
</comment>
<dbReference type="GO" id="GO:0006606">
    <property type="term" value="P:protein import into nucleus"/>
    <property type="evidence" value="ECO:0007669"/>
    <property type="project" value="TreeGrafter"/>
</dbReference>
<evidence type="ECO:0000256" key="4">
    <source>
        <dbReference type="ARBA" id="ARBA00023242"/>
    </source>
</evidence>
<dbReference type="SUPFAM" id="SSF48371">
    <property type="entry name" value="ARM repeat"/>
    <property type="match status" value="1"/>
</dbReference>
<evidence type="ECO:0000256" key="1">
    <source>
        <dbReference type="ARBA" id="ARBA00004123"/>
    </source>
</evidence>
<accession>A0AAD8Y0X6</accession>
<evidence type="ECO:0000256" key="5">
    <source>
        <dbReference type="SAM" id="MobiDB-lite"/>
    </source>
</evidence>
<dbReference type="PANTHER" id="PTHR12363">
    <property type="entry name" value="TRANSPORTIN 3 AND IMPORTIN 13"/>
    <property type="match status" value="1"/>
</dbReference>
<evidence type="ECO:0000256" key="2">
    <source>
        <dbReference type="ARBA" id="ARBA00007991"/>
    </source>
</evidence>
<comment type="similarity">
    <text evidence="2">Belongs to the importin beta family.</text>
</comment>
<dbReference type="EMBL" id="JATAAI010000026">
    <property type="protein sequence ID" value="KAK1737179.1"/>
    <property type="molecule type" value="Genomic_DNA"/>
</dbReference>
<dbReference type="Gene3D" id="1.25.10.10">
    <property type="entry name" value="Leucine-rich Repeat Variant"/>
    <property type="match status" value="1"/>
</dbReference>
<proteinExistence type="inferred from homology"/>
<dbReference type="GO" id="GO:0005634">
    <property type="term" value="C:nucleus"/>
    <property type="evidence" value="ECO:0007669"/>
    <property type="project" value="UniProtKB-SubCell"/>
</dbReference>
<gene>
    <name evidence="6" type="ORF">QTG54_012046</name>
</gene>
<dbReference type="InterPro" id="IPR011989">
    <property type="entry name" value="ARM-like"/>
</dbReference>
<feature type="compositionally biased region" description="Low complexity" evidence="5">
    <location>
        <begin position="35"/>
        <end position="54"/>
    </location>
</feature>
<keyword evidence="7" id="KW-1185">Reference proteome</keyword>
<evidence type="ECO:0000313" key="7">
    <source>
        <dbReference type="Proteomes" id="UP001224775"/>
    </source>
</evidence>
<dbReference type="InterPro" id="IPR051345">
    <property type="entry name" value="Importin_beta-like_NTR"/>
</dbReference>
<name>A0AAD8Y0X6_9STRA</name>
<keyword evidence="3" id="KW-0813">Transport</keyword>
<dbReference type="PANTHER" id="PTHR12363:SF33">
    <property type="entry name" value="IMPORTIN-13"/>
    <property type="match status" value="1"/>
</dbReference>
<organism evidence="6 7">
    <name type="scientific">Skeletonema marinoi</name>
    <dbReference type="NCBI Taxonomy" id="267567"/>
    <lineage>
        <taxon>Eukaryota</taxon>
        <taxon>Sar</taxon>
        <taxon>Stramenopiles</taxon>
        <taxon>Ochrophyta</taxon>
        <taxon>Bacillariophyta</taxon>
        <taxon>Coscinodiscophyceae</taxon>
        <taxon>Thalassiosirophycidae</taxon>
        <taxon>Thalassiosirales</taxon>
        <taxon>Skeletonemataceae</taxon>
        <taxon>Skeletonema</taxon>
        <taxon>Skeletonema marinoi-dohrnii complex</taxon>
    </lineage>
</organism>
<feature type="region of interest" description="Disordered" evidence="5">
    <location>
        <begin position="26"/>
        <end position="54"/>
    </location>
</feature>
<protein>
    <submittedName>
        <fullName evidence="6">Importin-13</fullName>
    </submittedName>
</protein>
<reference evidence="6" key="1">
    <citation type="submission" date="2023-06" db="EMBL/GenBank/DDBJ databases">
        <title>Survivors Of The Sea: Transcriptome response of Skeletonema marinoi to long-term dormancy.</title>
        <authorList>
            <person name="Pinder M.I.M."/>
            <person name="Kourtchenko O."/>
            <person name="Robertson E.K."/>
            <person name="Larsson T."/>
            <person name="Maumus F."/>
            <person name="Osuna-Cruz C.M."/>
            <person name="Vancaester E."/>
            <person name="Stenow R."/>
            <person name="Vandepoele K."/>
            <person name="Ploug H."/>
            <person name="Bruchert V."/>
            <person name="Godhe A."/>
            <person name="Topel M."/>
        </authorList>
    </citation>
    <scope>NUCLEOTIDE SEQUENCE</scope>
    <source>
        <strain evidence="6">R05AC</strain>
    </source>
</reference>
<evidence type="ECO:0000313" key="6">
    <source>
        <dbReference type="EMBL" id="KAK1737179.1"/>
    </source>
</evidence>